<proteinExistence type="predicted"/>
<dbReference type="EMBL" id="BMPO01000007">
    <property type="protein sequence ID" value="GGK02987.1"/>
    <property type="molecule type" value="Genomic_DNA"/>
</dbReference>
<dbReference type="InterPro" id="IPR046335">
    <property type="entry name" value="LacI/GalR-like_sensor"/>
</dbReference>
<dbReference type="PANTHER" id="PTHR30146">
    <property type="entry name" value="LACI-RELATED TRANSCRIPTIONAL REPRESSOR"/>
    <property type="match status" value="1"/>
</dbReference>
<feature type="domain" description="HTH lacI-type" evidence="5">
    <location>
        <begin position="21"/>
        <end position="75"/>
    </location>
</feature>
<keyword evidence="2" id="KW-0238">DNA-binding</keyword>
<sequence length="347" mass="37638">MKREMESKSSHLQSPPSPMSATLADVARLAKVSSITVSRVLNHPHLVSEKTAKRVKAAIAKTGYVPNLLAGGLVSQRSRLVVVVIPTVANRVFDATIEHLGQCLADARYQLLLAQSDLSEEGESALIDSILARRPDGLVLTHPLQSPAAREKLLARGIPVIEAWEIHDRPIDTLVGFSHPDAGKAMAEHIIERGYRKVALVWSGDARGTQRRTACEQRLIDAGVHITARHITPVPVLVGYGREAMKALLDESMGMDAVICSIDLLAQGVMAEAQSRGLRIPEDVAVMGYGNLEFAAYTHPRLTTIAIDGALIGQLIAQRLLQRLTGELVTRTSVDDVGFRLVVREST</sequence>
<dbReference type="Gene3D" id="3.40.50.2300">
    <property type="match status" value="2"/>
</dbReference>
<dbReference type="Pfam" id="PF00356">
    <property type="entry name" value="LacI"/>
    <property type="match status" value="1"/>
</dbReference>
<dbReference type="InterPro" id="IPR028082">
    <property type="entry name" value="Peripla_BP_I"/>
</dbReference>
<dbReference type="GO" id="GO:0000976">
    <property type="term" value="F:transcription cis-regulatory region binding"/>
    <property type="evidence" value="ECO:0007669"/>
    <property type="project" value="TreeGrafter"/>
</dbReference>
<dbReference type="Pfam" id="PF13377">
    <property type="entry name" value="Peripla_BP_3"/>
    <property type="match status" value="1"/>
</dbReference>
<dbReference type="SUPFAM" id="SSF53822">
    <property type="entry name" value="Periplasmic binding protein-like I"/>
    <property type="match status" value="1"/>
</dbReference>
<organism evidence="6 7">
    <name type="scientific">Pseudomonas matsuisoli</name>
    <dbReference type="NCBI Taxonomy" id="1515666"/>
    <lineage>
        <taxon>Bacteria</taxon>
        <taxon>Pseudomonadati</taxon>
        <taxon>Pseudomonadota</taxon>
        <taxon>Gammaproteobacteria</taxon>
        <taxon>Pseudomonadales</taxon>
        <taxon>Pseudomonadaceae</taxon>
        <taxon>Pseudomonas</taxon>
    </lineage>
</organism>
<evidence type="ECO:0000256" key="4">
    <source>
        <dbReference type="SAM" id="MobiDB-lite"/>
    </source>
</evidence>
<comment type="caution">
    <text evidence="6">The sequence shown here is derived from an EMBL/GenBank/DDBJ whole genome shotgun (WGS) entry which is preliminary data.</text>
</comment>
<evidence type="ECO:0000256" key="2">
    <source>
        <dbReference type="ARBA" id="ARBA00023125"/>
    </source>
</evidence>
<dbReference type="InterPro" id="IPR000843">
    <property type="entry name" value="HTH_LacI"/>
</dbReference>
<dbReference type="CDD" id="cd01575">
    <property type="entry name" value="PBP1_GntR"/>
    <property type="match status" value="1"/>
</dbReference>
<evidence type="ECO:0000256" key="3">
    <source>
        <dbReference type="ARBA" id="ARBA00023163"/>
    </source>
</evidence>
<keyword evidence="7" id="KW-1185">Reference proteome</keyword>
<reference evidence="6" key="2">
    <citation type="submission" date="2020-09" db="EMBL/GenBank/DDBJ databases">
        <authorList>
            <person name="Sun Q."/>
            <person name="Ohkuma M."/>
        </authorList>
    </citation>
    <scope>NUCLEOTIDE SEQUENCE</scope>
    <source>
        <strain evidence="6">JCM 30078</strain>
    </source>
</reference>
<evidence type="ECO:0000313" key="6">
    <source>
        <dbReference type="EMBL" id="GGK02987.1"/>
    </source>
</evidence>
<dbReference type="Gene3D" id="1.10.260.40">
    <property type="entry name" value="lambda repressor-like DNA-binding domains"/>
    <property type="match status" value="1"/>
</dbReference>
<dbReference type="AlphaFoldDB" id="A0A917PZZ4"/>
<dbReference type="InterPro" id="IPR010982">
    <property type="entry name" value="Lambda_DNA-bd_dom_sf"/>
</dbReference>
<name>A0A917PZZ4_9PSED</name>
<evidence type="ECO:0000259" key="5">
    <source>
        <dbReference type="PROSITE" id="PS50932"/>
    </source>
</evidence>
<dbReference type="PROSITE" id="PS00356">
    <property type="entry name" value="HTH_LACI_1"/>
    <property type="match status" value="1"/>
</dbReference>
<gene>
    <name evidence="6" type="ORF">GCM10009304_31040</name>
</gene>
<dbReference type="Proteomes" id="UP000635983">
    <property type="component" value="Unassembled WGS sequence"/>
</dbReference>
<protein>
    <submittedName>
        <fullName evidence="6">LacI family transcriptional regulator</fullName>
    </submittedName>
</protein>
<dbReference type="CDD" id="cd01392">
    <property type="entry name" value="HTH_LacI"/>
    <property type="match status" value="1"/>
</dbReference>
<feature type="region of interest" description="Disordered" evidence="4">
    <location>
        <begin position="1"/>
        <end position="20"/>
    </location>
</feature>
<dbReference type="PANTHER" id="PTHR30146:SF33">
    <property type="entry name" value="TRANSCRIPTIONAL REGULATOR"/>
    <property type="match status" value="1"/>
</dbReference>
<evidence type="ECO:0000313" key="7">
    <source>
        <dbReference type="Proteomes" id="UP000635983"/>
    </source>
</evidence>
<dbReference type="GO" id="GO:0003700">
    <property type="term" value="F:DNA-binding transcription factor activity"/>
    <property type="evidence" value="ECO:0007669"/>
    <property type="project" value="TreeGrafter"/>
</dbReference>
<dbReference type="PROSITE" id="PS50932">
    <property type="entry name" value="HTH_LACI_2"/>
    <property type="match status" value="1"/>
</dbReference>
<dbReference type="SUPFAM" id="SSF47413">
    <property type="entry name" value="lambda repressor-like DNA-binding domains"/>
    <property type="match status" value="1"/>
</dbReference>
<evidence type="ECO:0000256" key="1">
    <source>
        <dbReference type="ARBA" id="ARBA00023015"/>
    </source>
</evidence>
<accession>A0A917PZZ4</accession>
<reference evidence="6" key="1">
    <citation type="journal article" date="2014" name="Int. J. Syst. Evol. Microbiol.">
        <title>Complete genome sequence of Corynebacterium casei LMG S-19264T (=DSM 44701T), isolated from a smear-ripened cheese.</title>
        <authorList>
            <consortium name="US DOE Joint Genome Institute (JGI-PGF)"/>
            <person name="Walter F."/>
            <person name="Albersmeier A."/>
            <person name="Kalinowski J."/>
            <person name="Ruckert C."/>
        </authorList>
    </citation>
    <scope>NUCLEOTIDE SEQUENCE</scope>
    <source>
        <strain evidence="6">JCM 30078</strain>
    </source>
</reference>
<keyword evidence="1" id="KW-0805">Transcription regulation</keyword>
<dbReference type="SMART" id="SM00354">
    <property type="entry name" value="HTH_LACI"/>
    <property type="match status" value="1"/>
</dbReference>
<keyword evidence="3" id="KW-0804">Transcription</keyword>